<evidence type="ECO:0000313" key="3">
    <source>
        <dbReference type="Proteomes" id="UP001149411"/>
    </source>
</evidence>
<gene>
    <name evidence="2" type="ORF">EGH25_03545</name>
</gene>
<comment type="caution">
    <text evidence="2">The sequence shown here is derived from an EMBL/GenBank/DDBJ whole genome shotgun (WGS) entry which is preliminary data.</text>
</comment>
<keyword evidence="1" id="KW-1133">Transmembrane helix</keyword>
<dbReference type="EMBL" id="RKLV01000003">
    <property type="protein sequence ID" value="MCX2818426.1"/>
    <property type="molecule type" value="Genomic_DNA"/>
</dbReference>
<dbReference type="AlphaFoldDB" id="A0A9Q4C3K3"/>
<feature type="transmembrane region" description="Helical" evidence="1">
    <location>
        <begin position="6"/>
        <end position="27"/>
    </location>
</feature>
<organism evidence="2 3">
    <name type="scientific">Halorutilus salinus</name>
    <dbReference type="NCBI Taxonomy" id="2487751"/>
    <lineage>
        <taxon>Archaea</taxon>
        <taxon>Methanobacteriati</taxon>
        <taxon>Methanobacteriota</taxon>
        <taxon>Stenosarchaea group</taxon>
        <taxon>Halobacteria</taxon>
        <taxon>Halorutilales</taxon>
        <taxon>Halorutilaceae</taxon>
        <taxon>Halorutilus</taxon>
    </lineage>
</organism>
<dbReference type="Proteomes" id="UP001149411">
    <property type="component" value="Unassembled WGS sequence"/>
</dbReference>
<dbReference type="PANTHER" id="PTHR42200">
    <property type="entry name" value="ARCHAEAL FLAGELLA-RELATED PROTEIN F-RELATED"/>
    <property type="match status" value="1"/>
</dbReference>
<keyword evidence="3" id="KW-1185">Reference proteome</keyword>
<dbReference type="GO" id="GO:0005198">
    <property type="term" value="F:structural molecule activity"/>
    <property type="evidence" value="ECO:0007669"/>
    <property type="project" value="InterPro"/>
</dbReference>
<reference evidence="2" key="1">
    <citation type="submission" date="2022-09" db="EMBL/GenBank/DDBJ databases">
        <title>Haloadaptaus new haloarchaeum isolated from saline soil.</title>
        <authorList>
            <person name="Duran-Viseras A."/>
            <person name="Sanchez-Porro C."/>
            <person name="Ventosa A."/>
        </authorList>
    </citation>
    <scope>NUCLEOTIDE SEQUENCE</scope>
    <source>
        <strain evidence="2">F3-133</strain>
    </source>
</reference>
<name>A0A9Q4C3K3_9EURY</name>
<dbReference type="InterPro" id="IPR002774">
    <property type="entry name" value="Flagellin_arc-type"/>
</dbReference>
<dbReference type="GO" id="GO:0097588">
    <property type="term" value="P:archaeal or bacterial-type flagellum-dependent cell motility"/>
    <property type="evidence" value="ECO:0007669"/>
    <property type="project" value="InterPro"/>
</dbReference>
<protein>
    <submittedName>
        <fullName evidence="2">Fla cluster protein FlaF</fullName>
    </submittedName>
</protein>
<dbReference type="PANTHER" id="PTHR42200:SF2">
    <property type="entry name" value="ARCHAEAL FLAGELLA-RELATED PROTEIN F"/>
    <property type="match status" value="1"/>
</dbReference>
<accession>A0A9Q4C3K3</accession>
<keyword evidence="1" id="KW-0472">Membrane</keyword>
<dbReference type="RefSeq" id="WP_266086264.1">
    <property type="nucleotide sequence ID" value="NZ_RKLV01000003.1"/>
</dbReference>
<proteinExistence type="predicted"/>
<evidence type="ECO:0000313" key="2">
    <source>
        <dbReference type="EMBL" id="MCX2818426.1"/>
    </source>
</evidence>
<sequence>MGFSVSGSTAVIFLGIVISVGIVLSAAQTTGSELSNSWNQRTSDMLGQKNTYINVTDAKYNKTLSKVTVNATNMGSTTLSIDKLNLLVDGNLKPDRGVQVVGARKSSLWLPGEKISFTGNSTGMVESVEVVTGNGVSRVKEVDG</sequence>
<evidence type="ECO:0000256" key="1">
    <source>
        <dbReference type="SAM" id="Phobius"/>
    </source>
</evidence>
<keyword evidence="1" id="KW-0812">Transmembrane</keyword>